<keyword evidence="15" id="KW-1185">Reference proteome</keyword>
<feature type="compositionally biased region" description="Low complexity" evidence="11">
    <location>
        <begin position="326"/>
        <end position="346"/>
    </location>
</feature>
<dbReference type="GO" id="GO:0005524">
    <property type="term" value="F:ATP binding"/>
    <property type="evidence" value="ECO:0007669"/>
    <property type="project" value="InterPro"/>
</dbReference>
<dbReference type="InterPro" id="IPR002815">
    <property type="entry name" value="Spo11/TopoVI_A"/>
</dbReference>
<feature type="region of interest" description="Disordered" evidence="11">
    <location>
        <begin position="1"/>
        <end position="40"/>
    </location>
</feature>
<feature type="compositionally biased region" description="Polar residues" evidence="11">
    <location>
        <begin position="368"/>
        <end position="382"/>
    </location>
</feature>
<keyword evidence="5" id="KW-0479">Metal-binding</keyword>
<proteinExistence type="inferred from homology"/>
<feature type="region of interest" description="Disordered" evidence="11">
    <location>
        <begin position="362"/>
        <end position="382"/>
    </location>
</feature>
<dbReference type="CDD" id="cd00223">
    <property type="entry name" value="TOPRIM_TopoIIB_SPO"/>
    <property type="match status" value="1"/>
</dbReference>
<dbReference type="Proteomes" id="UP001301769">
    <property type="component" value="Unassembled WGS sequence"/>
</dbReference>
<dbReference type="InterPro" id="IPR034136">
    <property type="entry name" value="TOPRIM_Topo6A/Spo11"/>
</dbReference>
<feature type="region of interest" description="Disordered" evidence="11">
    <location>
        <begin position="322"/>
        <end position="346"/>
    </location>
</feature>
<evidence type="ECO:0000256" key="1">
    <source>
        <dbReference type="ARBA" id="ARBA00000185"/>
    </source>
</evidence>
<evidence type="ECO:0000256" key="6">
    <source>
        <dbReference type="ARBA" id="ARBA00022842"/>
    </source>
</evidence>
<keyword evidence="7 10" id="KW-0799">Topoisomerase</keyword>
<name>A0AAN6Y7D9_9PEZI</name>
<dbReference type="PANTHER" id="PTHR10848:SF0">
    <property type="entry name" value="MEIOTIC RECOMBINATION PROTEIN SPO11"/>
    <property type="match status" value="1"/>
</dbReference>
<evidence type="ECO:0000259" key="12">
    <source>
        <dbReference type="Pfam" id="PF04406"/>
    </source>
</evidence>
<dbReference type="InterPro" id="IPR036388">
    <property type="entry name" value="WH-like_DNA-bd_sf"/>
</dbReference>
<dbReference type="GO" id="GO:0000228">
    <property type="term" value="C:nuclear chromosome"/>
    <property type="evidence" value="ECO:0007669"/>
    <property type="project" value="TreeGrafter"/>
</dbReference>
<dbReference type="PRINTS" id="PR01550">
    <property type="entry name" value="TOP6AFAMILY"/>
</dbReference>
<gene>
    <name evidence="14" type="ORF">QBC37DRAFT_446161</name>
</gene>
<dbReference type="Gene3D" id="1.10.10.10">
    <property type="entry name" value="Winged helix-like DNA-binding domain superfamily/Winged helix DNA-binding domain"/>
    <property type="match status" value="1"/>
</dbReference>
<dbReference type="GO" id="GO:0003918">
    <property type="term" value="F:DNA topoisomerase type II (double strand cut, ATP-hydrolyzing) activity"/>
    <property type="evidence" value="ECO:0007669"/>
    <property type="project" value="UniProtKB-UniRule"/>
</dbReference>
<evidence type="ECO:0000256" key="7">
    <source>
        <dbReference type="ARBA" id="ARBA00023029"/>
    </source>
</evidence>
<dbReference type="GO" id="GO:0046872">
    <property type="term" value="F:metal ion binding"/>
    <property type="evidence" value="ECO:0007669"/>
    <property type="project" value="UniProtKB-KW"/>
</dbReference>
<evidence type="ECO:0000259" key="13">
    <source>
        <dbReference type="Pfam" id="PF21180"/>
    </source>
</evidence>
<dbReference type="GO" id="GO:0003677">
    <property type="term" value="F:DNA binding"/>
    <property type="evidence" value="ECO:0007669"/>
    <property type="project" value="UniProtKB-UniRule"/>
</dbReference>
<comment type="cofactor">
    <cofactor evidence="2">
        <name>Mg(2+)</name>
        <dbReference type="ChEBI" id="CHEBI:18420"/>
    </cofactor>
</comment>
<dbReference type="Pfam" id="PF04406">
    <property type="entry name" value="TP6A_N"/>
    <property type="match status" value="1"/>
</dbReference>
<dbReference type="Pfam" id="PF21180">
    <property type="entry name" value="TOP6A-Spo11_Toprim"/>
    <property type="match status" value="1"/>
</dbReference>
<feature type="active site" description="O-(5'-phospho-DNA)-tyrosine intermediate" evidence="10">
    <location>
        <position position="135"/>
    </location>
</feature>
<evidence type="ECO:0000313" key="14">
    <source>
        <dbReference type="EMBL" id="KAK4211472.1"/>
    </source>
</evidence>
<dbReference type="AlphaFoldDB" id="A0AAN6Y7D9"/>
<evidence type="ECO:0000256" key="3">
    <source>
        <dbReference type="ARBA" id="ARBA00006559"/>
    </source>
</evidence>
<keyword evidence="9 10" id="KW-0413">Isomerase</keyword>
<feature type="domain" description="Spo11/DNA topoisomerase VI subunit A N-terminal" evidence="12">
    <location>
        <begin position="106"/>
        <end position="167"/>
    </location>
</feature>
<dbReference type="GO" id="GO:0000706">
    <property type="term" value="P:meiotic DNA double-strand break processing"/>
    <property type="evidence" value="ECO:0007669"/>
    <property type="project" value="TreeGrafter"/>
</dbReference>
<evidence type="ECO:0000256" key="4">
    <source>
        <dbReference type="ARBA" id="ARBA00012895"/>
    </source>
</evidence>
<dbReference type="GO" id="GO:0042138">
    <property type="term" value="P:meiotic DNA double-strand break formation"/>
    <property type="evidence" value="ECO:0007669"/>
    <property type="project" value="TreeGrafter"/>
</dbReference>
<keyword evidence="8 10" id="KW-0238">DNA-binding</keyword>
<evidence type="ECO:0000313" key="15">
    <source>
        <dbReference type="Proteomes" id="UP001301769"/>
    </source>
</evidence>
<evidence type="ECO:0000256" key="11">
    <source>
        <dbReference type="SAM" id="MobiDB-lite"/>
    </source>
</evidence>
<protein>
    <recommendedName>
        <fullName evidence="4">DNA topoisomerase (ATP-hydrolyzing)</fullName>
        <ecNumber evidence="4">5.6.2.2</ecNumber>
    </recommendedName>
</protein>
<dbReference type="PANTHER" id="PTHR10848">
    <property type="entry name" value="MEIOTIC RECOMBINATION PROTEIN SPO11"/>
    <property type="match status" value="1"/>
</dbReference>
<comment type="similarity">
    <text evidence="3 10">Belongs to the TOP6A family.</text>
</comment>
<dbReference type="InterPro" id="IPR013049">
    <property type="entry name" value="Spo11/TopoVI_A_N"/>
</dbReference>
<organism evidence="14 15">
    <name type="scientific">Rhypophila decipiens</name>
    <dbReference type="NCBI Taxonomy" id="261697"/>
    <lineage>
        <taxon>Eukaryota</taxon>
        <taxon>Fungi</taxon>
        <taxon>Dikarya</taxon>
        <taxon>Ascomycota</taxon>
        <taxon>Pezizomycotina</taxon>
        <taxon>Sordariomycetes</taxon>
        <taxon>Sordariomycetidae</taxon>
        <taxon>Sordariales</taxon>
        <taxon>Naviculisporaceae</taxon>
        <taxon>Rhypophila</taxon>
    </lineage>
</organism>
<evidence type="ECO:0000256" key="10">
    <source>
        <dbReference type="PROSITE-ProRule" id="PRU01385"/>
    </source>
</evidence>
<comment type="caution">
    <text evidence="14">The sequence shown here is derived from an EMBL/GenBank/DDBJ whole genome shotgun (WGS) entry which is preliminary data.</text>
</comment>
<dbReference type="EMBL" id="MU858148">
    <property type="protein sequence ID" value="KAK4211472.1"/>
    <property type="molecule type" value="Genomic_DNA"/>
</dbReference>
<evidence type="ECO:0000256" key="2">
    <source>
        <dbReference type="ARBA" id="ARBA00001946"/>
    </source>
</evidence>
<accession>A0AAN6Y7D9</accession>
<keyword evidence="6" id="KW-0460">Magnesium</keyword>
<dbReference type="GO" id="GO:0007131">
    <property type="term" value="P:reciprocal meiotic recombination"/>
    <property type="evidence" value="ECO:0007669"/>
    <property type="project" value="TreeGrafter"/>
</dbReference>
<feature type="domain" description="Topoisomerase 6 subunit A/Spo11 TOPRIM" evidence="13">
    <location>
        <begin position="218"/>
        <end position="369"/>
    </location>
</feature>
<dbReference type="PROSITE" id="PS52041">
    <property type="entry name" value="TOPO_IIB"/>
    <property type="match status" value="1"/>
</dbReference>
<dbReference type="InterPro" id="IPR036078">
    <property type="entry name" value="Spo11/TopoVI_A_sf"/>
</dbReference>
<sequence length="453" mass="49827">MPPTLRSRKSNGSGSTPTNNTAAVRTRRRQGGFVPVPASTSDEGALKQVEGLLESIVDSLTNGVALVIPYRTRTPRNVQDISQRSGPTQTQCQALMFPSRSDQELKKFEALFRLLELIHEALLSGNILTKRNIYYQNLDLFTSQVMVDEMIDNLAYTLGVGRDDLNIVAAAKGLLAGPIELKTRDNVIIQCSGANDSGILLPSINSVAAVNFQSVKWLLVIEKEATLRTLVAAEYHLKSKAGQGILVTAKGFPDLATRRFLHVLQAIRPTMPFYGLVDFDPYGISIFRTFKIGSRRLDHEDAATVPALQWLGIRSEDVQSYMHSETAQSLTPPSSQSSESQASQASTAYSFDGLDDAIELPPRKRVKTQQPQDRSGSIVPLTSSDRKRAVNLMKEIESLLTAGATHDVKTAKAQLEQVQKMLMLNIKAEIQAVDNFGDITDWLDRKLCLQAAM</sequence>
<dbReference type="SUPFAM" id="SSF56726">
    <property type="entry name" value="DNA topoisomerase IV, alpha subunit"/>
    <property type="match status" value="1"/>
</dbReference>
<dbReference type="EC" id="5.6.2.2" evidence="4"/>
<evidence type="ECO:0000256" key="8">
    <source>
        <dbReference type="ARBA" id="ARBA00023125"/>
    </source>
</evidence>
<evidence type="ECO:0000256" key="5">
    <source>
        <dbReference type="ARBA" id="ARBA00022723"/>
    </source>
</evidence>
<evidence type="ECO:0000256" key="9">
    <source>
        <dbReference type="ARBA" id="ARBA00023235"/>
    </source>
</evidence>
<dbReference type="Gene3D" id="3.40.1360.10">
    <property type="match status" value="1"/>
</dbReference>
<reference evidence="14" key="1">
    <citation type="journal article" date="2023" name="Mol. Phylogenet. Evol.">
        <title>Genome-scale phylogeny and comparative genomics of the fungal order Sordariales.</title>
        <authorList>
            <person name="Hensen N."/>
            <person name="Bonometti L."/>
            <person name="Westerberg I."/>
            <person name="Brannstrom I.O."/>
            <person name="Guillou S."/>
            <person name="Cros-Aarteil S."/>
            <person name="Calhoun S."/>
            <person name="Haridas S."/>
            <person name="Kuo A."/>
            <person name="Mondo S."/>
            <person name="Pangilinan J."/>
            <person name="Riley R."/>
            <person name="LaButti K."/>
            <person name="Andreopoulos B."/>
            <person name="Lipzen A."/>
            <person name="Chen C."/>
            <person name="Yan M."/>
            <person name="Daum C."/>
            <person name="Ng V."/>
            <person name="Clum A."/>
            <person name="Steindorff A."/>
            <person name="Ohm R.A."/>
            <person name="Martin F."/>
            <person name="Silar P."/>
            <person name="Natvig D.O."/>
            <person name="Lalanne C."/>
            <person name="Gautier V."/>
            <person name="Ament-Velasquez S.L."/>
            <person name="Kruys A."/>
            <person name="Hutchinson M.I."/>
            <person name="Powell A.J."/>
            <person name="Barry K."/>
            <person name="Miller A.N."/>
            <person name="Grigoriev I.V."/>
            <person name="Debuchy R."/>
            <person name="Gladieux P."/>
            <person name="Hiltunen Thoren M."/>
            <person name="Johannesson H."/>
        </authorList>
    </citation>
    <scope>NUCLEOTIDE SEQUENCE</scope>
    <source>
        <strain evidence="14">PSN293</strain>
    </source>
</reference>
<comment type="catalytic activity">
    <reaction evidence="1 10">
        <text>ATP-dependent breakage, passage and rejoining of double-stranded DNA.</text>
        <dbReference type="EC" id="5.6.2.2"/>
    </reaction>
</comment>
<reference evidence="14" key="2">
    <citation type="submission" date="2023-05" db="EMBL/GenBank/DDBJ databases">
        <authorList>
            <consortium name="Lawrence Berkeley National Laboratory"/>
            <person name="Steindorff A."/>
            <person name="Hensen N."/>
            <person name="Bonometti L."/>
            <person name="Westerberg I."/>
            <person name="Brannstrom I.O."/>
            <person name="Guillou S."/>
            <person name="Cros-Aarteil S."/>
            <person name="Calhoun S."/>
            <person name="Haridas S."/>
            <person name="Kuo A."/>
            <person name="Mondo S."/>
            <person name="Pangilinan J."/>
            <person name="Riley R."/>
            <person name="Labutti K."/>
            <person name="Andreopoulos B."/>
            <person name="Lipzen A."/>
            <person name="Chen C."/>
            <person name="Yanf M."/>
            <person name="Daum C."/>
            <person name="Ng V."/>
            <person name="Clum A."/>
            <person name="Ohm R."/>
            <person name="Martin F."/>
            <person name="Silar P."/>
            <person name="Natvig D."/>
            <person name="Lalanne C."/>
            <person name="Gautier V."/>
            <person name="Ament-Velasquez S.L."/>
            <person name="Kruys A."/>
            <person name="Hutchinson M.I."/>
            <person name="Powell A.J."/>
            <person name="Barry K."/>
            <person name="Miller A.N."/>
            <person name="Grigoriev I.V."/>
            <person name="Debuchy R."/>
            <person name="Gladieux P."/>
            <person name="Thoren M.H."/>
            <person name="Johannesson H."/>
        </authorList>
    </citation>
    <scope>NUCLEOTIDE SEQUENCE</scope>
    <source>
        <strain evidence="14">PSN293</strain>
    </source>
</reference>